<dbReference type="HOGENOM" id="CLU_3184485_0_0_7"/>
<keyword evidence="2" id="KW-1185">Reference proteome</keyword>
<sequence>MKYKNIIHFKFATIAQTKSKYNKVINAKKYTQKSYCPFKYGGSKLP</sequence>
<dbReference type="AlphaFoldDB" id="C5EYY7"/>
<evidence type="ECO:0000313" key="1">
    <source>
        <dbReference type="EMBL" id="EEQ63102.1"/>
    </source>
</evidence>
<proteinExistence type="predicted"/>
<gene>
    <name evidence="1" type="ORF">HPMG_00559</name>
</gene>
<name>C5EYY7_9HELI</name>
<evidence type="ECO:0000313" key="2">
    <source>
        <dbReference type="Proteomes" id="UP000003953"/>
    </source>
</evidence>
<dbReference type="Proteomes" id="UP000003953">
    <property type="component" value="Unassembled WGS sequence"/>
</dbReference>
<reference evidence="2" key="1">
    <citation type="journal article" date="2014" name="Genome Announc.">
        <title>Draft genome sequences of six enterohepatic helicobacter species isolated from humans and one from rhesus macaques.</title>
        <authorList>
            <person name="Shen Z."/>
            <person name="Sheh A."/>
            <person name="Young S.K."/>
            <person name="Abouelliel A."/>
            <person name="Ward D.V."/>
            <person name="Earl A.M."/>
            <person name="Fox J.G."/>
        </authorList>
    </citation>
    <scope>NUCLEOTIDE SEQUENCE [LARGE SCALE GENOMIC DNA]</scope>
    <source>
        <strain evidence="2">MIT 98-5489</strain>
    </source>
</reference>
<accession>C5EYY7</accession>
<dbReference type="EMBL" id="DS990442">
    <property type="protein sequence ID" value="EEQ63102.1"/>
    <property type="molecule type" value="Genomic_DNA"/>
</dbReference>
<organism evidence="1 2">
    <name type="scientific">Helicobacter pullorum MIT 98-5489</name>
    <dbReference type="NCBI Taxonomy" id="537972"/>
    <lineage>
        <taxon>Bacteria</taxon>
        <taxon>Pseudomonadati</taxon>
        <taxon>Campylobacterota</taxon>
        <taxon>Epsilonproteobacteria</taxon>
        <taxon>Campylobacterales</taxon>
        <taxon>Helicobacteraceae</taxon>
        <taxon>Helicobacter</taxon>
    </lineage>
</organism>
<protein>
    <submittedName>
        <fullName evidence="1">Uncharacterized protein</fullName>
    </submittedName>
</protein>